<feature type="compositionally biased region" description="Basic and acidic residues" evidence="6">
    <location>
        <begin position="618"/>
        <end position="630"/>
    </location>
</feature>
<dbReference type="Pfam" id="PF00874">
    <property type="entry name" value="PRD"/>
    <property type="match status" value="1"/>
</dbReference>
<keyword evidence="4" id="KW-0010">Activator</keyword>
<keyword evidence="5" id="KW-0804">Transcription</keyword>
<dbReference type="Gene3D" id="1.10.10.10">
    <property type="entry name" value="Winged helix-like DNA-binding domain superfamily/Winged helix DNA-binding domain"/>
    <property type="match status" value="2"/>
</dbReference>
<evidence type="ECO:0000256" key="4">
    <source>
        <dbReference type="ARBA" id="ARBA00023159"/>
    </source>
</evidence>
<dbReference type="Proteomes" id="UP001589855">
    <property type="component" value="Unassembled WGS sequence"/>
</dbReference>
<feature type="domain" description="PTS EIIB type-2" evidence="7">
    <location>
        <begin position="405"/>
        <end position="495"/>
    </location>
</feature>
<feature type="domain" description="PRD" evidence="8">
    <location>
        <begin position="295"/>
        <end position="402"/>
    </location>
</feature>
<dbReference type="InterPro" id="IPR007737">
    <property type="entry name" value="Mga_HTH"/>
</dbReference>
<dbReference type="Gene3D" id="3.40.50.2300">
    <property type="match status" value="1"/>
</dbReference>
<dbReference type="InterPro" id="IPR036634">
    <property type="entry name" value="PRD_sf"/>
</dbReference>
<keyword evidence="3" id="KW-0805">Transcription regulation</keyword>
<dbReference type="InterPro" id="IPR036388">
    <property type="entry name" value="WH-like_DNA-bd_sf"/>
</dbReference>
<evidence type="ECO:0000256" key="6">
    <source>
        <dbReference type="SAM" id="MobiDB-lite"/>
    </source>
</evidence>
<dbReference type="EMBL" id="JBHLUK010000004">
    <property type="protein sequence ID" value="MFC0422737.1"/>
    <property type="molecule type" value="Genomic_DNA"/>
</dbReference>
<evidence type="ECO:0000256" key="3">
    <source>
        <dbReference type="ARBA" id="ARBA00023015"/>
    </source>
</evidence>
<comment type="caution">
    <text evidence="9">The sequence shown here is derived from an EMBL/GenBank/DDBJ whole genome shotgun (WGS) entry which is preliminary data.</text>
</comment>
<organism evidence="9 10">
    <name type="scientific">Lactiplantibacillus plajomi</name>
    <dbReference type="NCBI Taxonomy" id="1457217"/>
    <lineage>
        <taxon>Bacteria</taxon>
        <taxon>Bacillati</taxon>
        <taxon>Bacillota</taxon>
        <taxon>Bacilli</taxon>
        <taxon>Lactobacillales</taxon>
        <taxon>Lactobacillaceae</taxon>
        <taxon>Lactiplantibacillus</taxon>
    </lineage>
</organism>
<dbReference type="Pfam" id="PF08279">
    <property type="entry name" value="HTH_11"/>
    <property type="match status" value="1"/>
</dbReference>
<evidence type="ECO:0000256" key="2">
    <source>
        <dbReference type="ARBA" id="ARBA00022737"/>
    </source>
</evidence>
<accession>A0ABV6K0K2</accession>
<proteinExistence type="predicted"/>
<dbReference type="RefSeq" id="WP_137646142.1">
    <property type="nucleotide sequence ID" value="NZ_BAABRM010000043.1"/>
</dbReference>
<keyword evidence="1" id="KW-0808">Transferase</keyword>
<dbReference type="SUPFAM" id="SSF52794">
    <property type="entry name" value="PTS system IIB component-like"/>
    <property type="match status" value="1"/>
</dbReference>
<keyword evidence="2" id="KW-0677">Repeat</keyword>
<dbReference type="InterPro" id="IPR013196">
    <property type="entry name" value="HTH_11"/>
</dbReference>
<name>A0ABV6K0K2_9LACO</name>
<keyword evidence="10" id="KW-1185">Reference proteome</keyword>
<protein>
    <submittedName>
        <fullName evidence="9">BglG family transcription antiterminator</fullName>
    </submittedName>
</protein>
<sequence length="648" mass="73532">MQLSNRQIQLVTTLLTQEAAITTKQLATELTVSIRTVKNDLKVIQEWLATFGDFYRSKPRIGIWLAVSPGDRQRLKAQIFTTGDQQHVCTPTERVEQIILLLAVSDGFITTQQIENKVGISKNTVIADLDKVETQLQRFQLQLERKNYYGYRIRGSELNVRSALEALFNRMFSVIQAPALTVANPIADVRNVRFTAVPEVKTVLNKVLDELELCQYQTYGDFNFDDVMTMVTRMTVCAVRLSMNHPINSYQPLSASPADQATLPYQLFLRVVQHYEFTLLKDEYDYLLRGVNPRLDDQNIAHLTHLIIEAVSRETGQPFFNDSQLQVNLFSHLLTKLSNKYKFTNEFNPFVSDLKRRNQSLFTAVEKALKTAVSANPAVINESFVAFVTLHFLVSLESKHVTRNARIIYVCSTGLGVTSLIKKEIERNITNVEIAGFASITNVGEKVKQLRPDLIVSIFPITDSTIPVIQVNPLPSPADIKQIKAAVADRLDVSPEQLTQVPLQHHHDDNVEEITHTLLLNGSVIYYDLKTYLGERISATYREAFMIHVMMAVHRIYFHHSYDAQRVSLAEANEAAADVRAIKQIFHRNQLTINAAEISAILQYTRMNEMTDKDDDHDERTLDDRRRADDASQSETPAGDRSGTDLHV</sequence>
<evidence type="ECO:0000313" key="9">
    <source>
        <dbReference type="EMBL" id="MFC0422737.1"/>
    </source>
</evidence>
<dbReference type="InterPro" id="IPR036095">
    <property type="entry name" value="PTS_EIIB-like_sf"/>
</dbReference>
<feature type="region of interest" description="Disordered" evidence="6">
    <location>
        <begin position="610"/>
        <end position="648"/>
    </location>
</feature>
<evidence type="ECO:0000259" key="7">
    <source>
        <dbReference type="PROSITE" id="PS51099"/>
    </source>
</evidence>
<dbReference type="Pfam" id="PF05043">
    <property type="entry name" value="Mga"/>
    <property type="match status" value="1"/>
</dbReference>
<dbReference type="InterPro" id="IPR050661">
    <property type="entry name" value="BglG_antiterminators"/>
</dbReference>
<dbReference type="SUPFAM" id="SSF63520">
    <property type="entry name" value="PTS-regulatory domain, PRD"/>
    <property type="match status" value="1"/>
</dbReference>
<evidence type="ECO:0000256" key="1">
    <source>
        <dbReference type="ARBA" id="ARBA00022679"/>
    </source>
</evidence>
<dbReference type="PANTHER" id="PTHR30185:SF18">
    <property type="entry name" value="TRANSCRIPTIONAL REGULATOR MTLR"/>
    <property type="match status" value="1"/>
</dbReference>
<gene>
    <name evidence="9" type="ORF">ACFFGS_00900</name>
</gene>
<evidence type="ECO:0000256" key="5">
    <source>
        <dbReference type="ARBA" id="ARBA00023163"/>
    </source>
</evidence>
<evidence type="ECO:0000259" key="8">
    <source>
        <dbReference type="PROSITE" id="PS51372"/>
    </source>
</evidence>
<dbReference type="CDD" id="cd05568">
    <property type="entry name" value="PTS_IIB_bgl_like"/>
    <property type="match status" value="1"/>
</dbReference>
<dbReference type="PROSITE" id="PS51372">
    <property type="entry name" value="PRD_2"/>
    <property type="match status" value="1"/>
</dbReference>
<dbReference type="PROSITE" id="PS51099">
    <property type="entry name" value="PTS_EIIB_TYPE_2"/>
    <property type="match status" value="1"/>
</dbReference>
<dbReference type="InterPro" id="IPR011608">
    <property type="entry name" value="PRD"/>
</dbReference>
<reference evidence="9 10" key="1">
    <citation type="submission" date="2024-09" db="EMBL/GenBank/DDBJ databases">
        <authorList>
            <person name="Sun Q."/>
            <person name="Mori K."/>
        </authorList>
    </citation>
    <scope>NUCLEOTIDE SEQUENCE [LARGE SCALE GENOMIC DNA]</scope>
    <source>
        <strain evidence="9 10">TBRC 4575</strain>
    </source>
</reference>
<dbReference type="InterPro" id="IPR013011">
    <property type="entry name" value="PTS_EIIB_2"/>
</dbReference>
<evidence type="ECO:0000313" key="10">
    <source>
        <dbReference type="Proteomes" id="UP001589855"/>
    </source>
</evidence>
<dbReference type="PANTHER" id="PTHR30185">
    <property type="entry name" value="CRYPTIC BETA-GLUCOSIDE BGL OPERON ANTITERMINATOR"/>
    <property type="match status" value="1"/>
</dbReference>